<sequence>MKKTYLLFLVIISMFMMSCGGHFFNPRYYYNKSSSTSTLEDGTPADVDLGIAEVPTDQDPFLNGQWNSIDYQFDGSKILEFLFAASFDGNNVPVYTFFKDGTVWTLSDAATAENKYKAQDGANKAQGYSISDAAFYRYDYKNPLIAPENSYNKSERMKRFVFYRLVGNAVVVPLNNYLIAVDTYSKLVFAYGKITKTGSTMGQAYPTAFEAVELHGEKRPFYEYDPIGFMAYDASSDSLKLTLYEEYQNEMAKDANAYFPQVHDASRGIAYYDGPASAGRSPYYYVNVADIDPKTILDKLVSKTYGTRNKLMLYNYSFSEDGRTVTVTSTYFYEESTPSTTEYTFSKVTGATSVEYTNSNGAAIVITGLGTDFEKIKDEEREYTLNYQDPGPDFIYRVAGKIYKNPDDKITYEFSVDGMSFKYTDGSGTKTYYFSQQSDPSEAKAAYSQTGSVFWGIKLSDHNNTKDGQISGAVTEAGMINPGMAMTGTLASYVAYIDASTIPSQFVETVSGKTYFYRNYQEPDSGNGNSLNAYKYVFNKDASELTYTEMVYKQEDVSTKYKLKSVSGSKAVYINTTDSSKTLNLALGMNPNMIYDDTGSSLADCTASDKGPFFLDIVRGSEYIAEDKSYSYKFSSDGKLLTFTYASGESTQYDYTQTATEYFKAAYKQQNTWFPRYWALRVTSLGGVLEMSTGSLAFPTDILRDASYGWKAILGSGTLVKDAFLSAVAGRVFKVRNSSNSLLLDRYTFSSGGAFITYEQIDWYTDKVVDSTSITYDQYIKVSDTKGTYKYTDVSGNSVSITFSVDSSSPSTLSKNNAVAGYYNYQDPGPDFVDRVKGKVYKANPSDGNYSYTFSEDGKTVVYKNPDANIFQVKEATYTFAEVDYEPAGSDNVTGARAIYTTGKGGLQYYGIKLIDENGSKDIALYMTGTGWASPSTTPAENADSRKAYRQ</sequence>
<reference evidence="3 4" key="1">
    <citation type="submission" date="2014-04" db="EMBL/GenBank/DDBJ databases">
        <title>Whole genome sequence of 'Brachyspira hampsonii' D13-03603F2.</title>
        <authorList>
            <person name="Patterson A.H."/>
            <person name="Chaban B."/>
            <person name="Fernando C."/>
            <person name="Harding J.C."/>
            <person name="Hill J.E."/>
        </authorList>
    </citation>
    <scope>NUCLEOTIDE SEQUENCE [LARGE SCALE GENOMIC DNA]</scope>
    <source>
        <strain evidence="3 4">D13-03603F2</strain>
    </source>
</reference>
<comment type="caution">
    <text evidence="3">The sequence shown here is derived from an EMBL/GenBank/DDBJ whole genome shotgun (WGS) entry which is preliminary data.</text>
</comment>
<protein>
    <recommendedName>
        <fullName evidence="5">Lipoprotein</fullName>
    </recommendedName>
</protein>
<evidence type="ECO:0000256" key="2">
    <source>
        <dbReference type="SAM" id="Phobius"/>
    </source>
</evidence>
<name>A0ABX5B7H3_9SPIR</name>
<proteinExistence type="predicted"/>
<evidence type="ECO:0000256" key="1">
    <source>
        <dbReference type="SAM" id="MobiDB-lite"/>
    </source>
</evidence>
<evidence type="ECO:0000313" key="3">
    <source>
        <dbReference type="EMBL" id="PPS22704.1"/>
    </source>
</evidence>
<organism evidence="3 4">
    <name type="scientific">Brachyspira murdochii</name>
    <dbReference type="NCBI Taxonomy" id="84378"/>
    <lineage>
        <taxon>Bacteria</taxon>
        <taxon>Pseudomonadati</taxon>
        <taxon>Spirochaetota</taxon>
        <taxon>Spirochaetia</taxon>
        <taxon>Brachyspirales</taxon>
        <taxon>Brachyspiraceae</taxon>
        <taxon>Brachyspira</taxon>
    </lineage>
</organism>
<dbReference type="EMBL" id="JJMJ01000051">
    <property type="protein sequence ID" value="PPS22704.1"/>
    <property type="molecule type" value="Genomic_DNA"/>
</dbReference>
<feature type="transmembrane region" description="Helical" evidence="2">
    <location>
        <begin position="6"/>
        <end position="24"/>
    </location>
</feature>
<gene>
    <name evidence="3" type="ORF">DJ52_03285</name>
</gene>
<dbReference type="PROSITE" id="PS51257">
    <property type="entry name" value="PROKAR_LIPOPROTEIN"/>
    <property type="match status" value="1"/>
</dbReference>
<keyword evidence="4" id="KW-1185">Reference proteome</keyword>
<evidence type="ECO:0000313" key="4">
    <source>
        <dbReference type="Proteomes" id="UP000238924"/>
    </source>
</evidence>
<keyword evidence="2" id="KW-1133">Transmembrane helix</keyword>
<keyword evidence="2" id="KW-0472">Membrane</keyword>
<dbReference type="RefSeq" id="WP_181039091.1">
    <property type="nucleotide sequence ID" value="NZ_JJMJ01000051.1"/>
</dbReference>
<accession>A0ABX5B7H3</accession>
<feature type="region of interest" description="Disordered" evidence="1">
    <location>
        <begin position="932"/>
        <end position="951"/>
    </location>
</feature>
<keyword evidence="2" id="KW-0812">Transmembrane</keyword>
<evidence type="ECO:0008006" key="5">
    <source>
        <dbReference type="Google" id="ProtNLM"/>
    </source>
</evidence>
<dbReference type="Proteomes" id="UP000238924">
    <property type="component" value="Unassembled WGS sequence"/>
</dbReference>